<feature type="domain" description="Thioredoxin" evidence="6">
    <location>
        <begin position="1"/>
        <end position="159"/>
    </location>
</feature>
<evidence type="ECO:0000256" key="5">
    <source>
        <dbReference type="SAM" id="SignalP"/>
    </source>
</evidence>
<accession>A0ABX2DA38</accession>
<dbReference type="PROSITE" id="PS51352">
    <property type="entry name" value="THIOREDOXIN_2"/>
    <property type="match status" value="1"/>
</dbReference>
<dbReference type="PROSITE" id="PS00194">
    <property type="entry name" value="THIOREDOXIN_1"/>
    <property type="match status" value="1"/>
</dbReference>
<protein>
    <submittedName>
        <fullName evidence="7">TlpA family protein disulfide reductase</fullName>
    </submittedName>
</protein>
<evidence type="ECO:0000256" key="4">
    <source>
        <dbReference type="ARBA" id="ARBA00023284"/>
    </source>
</evidence>
<dbReference type="PANTHER" id="PTHR42852">
    <property type="entry name" value="THIOL:DISULFIDE INTERCHANGE PROTEIN DSBE"/>
    <property type="match status" value="1"/>
</dbReference>
<feature type="signal peptide" evidence="5">
    <location>
        <begin position="1"/>
        <end position="21"/>
    </location>
</feature>
<comment type="caution">
    <text evidence="7">The sequence shown here is derived from an EMBL/GenBank/DDBJ whole genome shotgun (WGS) entry which is preliminary data.</text>
</comment>
<keyword evidence="8" id="KW-1185">Reference proteome</keyword>
<name>A0ABX2DA38_9SPHI</name>
<keyword evidence="5" id="KW-0732">Signal</keyword>
<dbReference type="InterPro" id="IPR017937">
    <property type="entry name" value="Thioredoxin_CS"/>
</dbReference>
<feature type="chain" id="PRO_5046639757" evidence="5">
    <location>
        <begin position="22"/>
        <end position="164"/>
    </location>
</feature>
<dbReference type="Gene3D" id="3.40.30.10">
    <property type="entry name" value="Glutaredoxin"/>
    <property type="match status" value="1"/>
</dbReference>
<evidence type="ECO:0000259" key="6">
    <source>
        <dbReference type="PROSITE" id="PS51352"/>
    </source>
</evidence>
<reference evidence="7 8" key="1">
    <citation type="submission" date="2020-05" db="EMBL/GenBank/DDBJ databases">
        <title>Description of Pedobacter foliorum sp. nov.</title>
        <authorList>
            <person name="Qi S."/>
            <person name="Carlier A."/>
            <person name="Cnockaert M."/>
            <person name="Vandamme P."/>
        </authorList>
    </citation>
    <scope>NUCLEOTIDE SEQUENCE [LARGE SCALE GENOMIC DNA]</scope>
    <source>
        <strain evidence="7 8">LMG 31300</strain>
    </source>
</reference>
<evidence type="ECO:0000256" key="2">
    <source>
        <dbReference type="ARBA" id="ARBA00022748"/>
    </source>
</evidence>
<dbReference type="InterPro" id="IPR013766">
    <property type="entry name" value="Thioredoxin_domain"/>
</dbReference>
<dbReference type="Pfam" id="PF08534">
    <property type="entry name" value="Redoxin"/>
    <property type="match status" value="1"/>
</dbReference>
<keyword evidence="2" id="KW-0201">Cytochrome c-type biogenesis</keyword>
<dbReference type="Proteomes" id="UP000762110">
    <property type="component" value="Unassembled WGS sequence"/>
</dbReference>
<organism evidence="7 8">
    <name type="scientific">Pedobacter boryungensis</name>
    <dbReference type="NCBI Taxonomy" id="869962"/>
    <lineage>
        <taxon>Bacteria</taxon>
        <taxon>Pseudomonadati</taxon>
        <taxon>Bacteroidota</taxon>
        <taxon>Sphingobacteriia</taxon>
        <taxon>Sphingobacteriales</taxon>
        <taxon>Sphingobacteriaceae</taxon>
        <taxon>Pedobacter</taxon>
    </lineage>
</organism>
<keyword evidence="3" id="KW-1015">Disulfide bond</keyword>
<dbReference type="EMBL" id="JABMKV010000001">
    <property type="protein sequence ID" value="NQX30920.1"/>
    <property type="molecule type" value="Genomic_DNA"/>
</dbReference>
<evidence type="ECO:0000256" key="3">
    <source>
        <dbReference type="ARBA" id="ARBA00023157"/>
    </source>
</evidence>
<dbReference type="CDD" id="cd02966">
    <property type="entry name" value="TlpA_like_family"/>
    <property type="match status" value="1"/>
</dbReference>
<gene>
    <name evidence="7" type="ORF">HQN85_04245</name>
</gene>
<dbReference type="InterPro" id="IPR050553">
    <property type="entry name" value="Thioredoxin_ResA/DsbE_sf"/>
</dbReference>
<proteinExistence type="predicted"/>
<evidence type="ECO:0000313" key="7">
    <source>
        <dbReference type="EMBL" id="NQX30920.1"/>
    </source>
</evidence>
<evidence type="ECO:0000256" key="1">
    <source>
        <dbReference type="ARBA" id="ARBA00004196"/>
    </source>
</evidence>
<dbReference type="InterPro" id="IPR013740">
    <property type="entry name" value="Redoxin"/>
</dbReference>
<dbReference type="InterPro" id="IPR036249">
    <property type="entry name" value="Thioredoxin-like_sf"/>
</dbReference>
<keyword evidence="4" id="KW-0676">Redox-active center</keyword>
<dbReference type="SUPFAM" id="SSF52833">
    <property type="entry name" value="Thioredoxin-like"/>
    <property type="match status" value="1"/>
</dbReference>
<comment type="subcellular location">
    <subcellularLocation>
        <location evidence="1">Cell envelope</location>
    </subcellularLocation>
</comment>
<dbReference type="PANTHER" id="PTHR42852:SF6">
    <property type="entry name" value="THIOL:DISULFIDE INTERCHANGE PROTEIN DSBE"/>
    <property type="match status" value="1"/>
</dbReference>
<evidence type="ECO:0000313" key="8">
    <source>
        <dbReference type="Proteomes" id="UP000762110"/>
    </source>
</evidence>
<sequence>MFVKKYLVILFLLTLTFSVNAQVKLISLNELQQRFTKGKDTTYVVNFWATWCGPCVKELPHFENLKTEYFKKPVKVILLSMDFKSKLNSAVIPFVKKHKLKSEVYVINEPNQQTFISNVDKKWSGALPSTLIVKNNMRSFFEKEFTNIELEDLVKNIVHGDYKP</sequence>